<evidence type="ECO:0000256" key="1">
    <source>
        <dbReference type="SAM" id="SignalP"/>
    </source>
</evidence>
<dbReference type="KEGG" id="pspi:PS2015_2939"/>
<gene>
    <name evidence="2" type="ORF">PS2015_2939</name>
</gene>
<dbReference type="EMBL" id="CP013189">
    <property type="protein sequence ID" value="ALO47566.1"/>
    <property type="molecule type" value="Genomic_DNA"/>
</dbReference>
<name>A0A0S2KHI5_9GAMM</name>
<keyword evidence="1" id="KW-0732">Signal</keyword>
<dbReference type="STRING" id="1249552.PS2015_2939"/>
<dbReference type="Proteomes" id="UP000065641">
    <property type="component" value="Chromosome"/>
</dbReference>
<dbReference type="RefSeq" id="WP_058022946.1">
    <property type="nucleotide sequence ID" value="NZ_CP013189.1"/>
</dbReference>
<evidence type="ECO:0008006" key="4">
    <source>
        <dbReference type="Google" id="ProtNLM"/>
    </source>
</evidence>
<evidence type="ECO:0000313" key="2">
    <source>
        <dbReference type="EMBL" id="ALO47566.1"/>
    </source>
</evidence>
<proteinExistence type="predicted"/>
<protein>
    <recommendedName>
        <fullName evidence="4">Lipoprotein</fullName>
    </recommendedName>
</protein>
<feature type="signal peptide" evidence="1">
    <location>
        <begin position="1"/>
        <end position="23"/>
    </location>
</feature>
<dbReference type="AlphaFoldDB" id="A0A0S2KHI5"/>
<evidence type="ECO:0000313" key="3">
    <source>
        <dbReference type="Proteomes" id="UP000065641"/>
    </source>
</evidence>
<feature type="chain" id="PRO_5006601717" description="Lipoprotein" evidence="1">
    <location>
        <begin position="24"/>
        <end position="210"/>
    </location>
</feature>
<organism evidence="2 3">
    <name type="scientific">Pseudohongiella spirulinae</name>
    <dbReference type="NCBI Taxonomy" id="1249552"/>
    <lineage>
        <taxon>Bacteria</taxon>
        <taxon>Pseudomonadati</taxon>
        <taxon>Pseudomonadota</taxon>
        <taxon>Gammaproteobacteria</taxon>
        <taxon>Pseudomonadales</taxon>
        <taxon>Pseudohongiellaceae</taxon>
        <taxon>Pseudohongiella</taxon>
    </lineage>
</organism>
<sequence precursor="true">MINSIKSFRLLVLLALVSLTACAASTVEVQGSYPSPNVPPLPLTLGVYYSDDLRNYIYTELSDTGKEEYLVAAGNTHMELFNTVLPAMFSQVVVLNNPTEAGARGVDAVFMPQIDEFQLGMPQKTRLDAYEVWIKYNMRMTGADGSYVADWVMTAYGKSTQGNFTSAERGINDAAVAALRDLASNFSISFRAVPDIRDWLSRQQLQLSGN</sequence>
<accession>A0A0S2KHI5</accession>
<dbReference type="PROSITE" id="PS51257">
    <property type="entry name" value="PROKAR_LIPOPROTEIN"/>
    <property type="match status" value="1"/>
</dbReference>
<dbReference type="OrthoDB" id="7056690at2"/>
<reference evidence="2 3" key="1">
    <citation type="submission" date="2015-11" db="EMBL/GenBank/DDBJ databases">
        <authorList>
            <person name="Zhang Y."/>
            <person name="Guo Z."/>
        </authorList>
    </citation>
    <scope>NUCLEOTIDE SEQUENCE [LARGE SCALE GENOMIC DNA]</scope>
    <source>
        <strain evidence="2 3">KCTC 32221</strain>
    </source>
</reference>
<keyword evidence="3" id="KW-1185">Reference proteome</keyword>